<dbReference type="EMBL" id="FP885871">
    <property type="protein sequence ID" value="CBJ20669.1"/>
    <property type="molecule type" value="Genomic_DNA"/>
</dbReference>
<evidence type="ECO:0000313" key="2">
    <source>
        <dbReference type="EMBL" id="CBJ20669.1"/>
    </source>
</evidence>
<evidence type="ECO:0000256" key="1">
    <source>
        <dbReference type="SAM" id="MobiDB-lite"/>
    </source>
</evidence>
<feature type="region of interest" description="Disordered" evidence="1">
    <location>
        <begin position="1"/>
        <end position="67"/>
    </location>
</feature>
<reference evidence="2" key="1">
    <citation type="submission" date="2010-11" db="EMBL/GenBank/DDBJ databases">
        <authorList>
            <person name="Genoscope - CEA"/>
        </authorList>
    </citation>
    <scope>NUCLEOTIDE SEQUENCE</scope>
</reference>
<keyword evidence="2" id="KW-0496">Mitochondrion</keyword>
<protein>
    <submittedName>
        <fullName evidence="2">Uncharacterized protein orf113b</fullName>
    </submittedName>
</protein>
<accession>E8ZC36</accession>
<proteinExistence type="predicted"/>
<geneLocation type="mitochondrion" evidence="2"/>
<feature type="compositionally biased region" description="Low complexity" evidence="1">
    <location>
        <begin position="15"/>
        <end position="49"/>
    </location>
</feature>
<sequence length="113" mass="12377">MGLDGSKHSRDSKNAKSNSSIFKKSSSSAAQLVNRPGQVPQPGSPVVQPTLSSETKPVTRSQHGLFKPDQHGLLTHVTIYPIPRNPVSALKDPNWKMAMDDSFNALIKKKTWD</sequence>
<feature type="compositionally biased region" description="Basic and acidic residues" evidence="1">
    <location>
        <begin position="1"/>
        <end position="14"/>
    </location>
</feature>
<reference evidence="2" key="2">
    <citation type="journal article" date="2011" name="Genome Biol. Evol.">
        <title>Structural and content diversity of mitochondrial genome in beet: a comparative genomic analysis.</title>
        <authorList>
            <person name="Darracq A."/>
            <person name="Varre J.S."/>
            <person name="Marechal-Drouard L."/>
            <person name="Courseaux A."/>
            <person name="Saumitou-Laprade P."/>
            <person name="Oztas S."/>
            <person name="Vacherie B."/>
            <person name="Barbe V.and.Touzet.P."/>
        </authorList>
    </citation>
    <scope>NUCLEOTIDE SEQUENCE</scope>
</reference>
<dbReference type="AlphaFoldDB" id="E8ZC36"/>
<feature type="compositionally biased region" description="Polar residues" evidence="1">
    <location>
        <begin position="50"/>
        <end position="62"/>
    </location>
</feature>
<name>E8ZC36_BETVM</name>
<organism evidence="2">
    <name type="scientific">Beta vulgaris subsp. maritima</name>
    <name type="common">Sea beet</name>
    <name type="synonym">Beta maritima</name>
    <dbReference type="NCBI Taxonomy" id="350892"/>
    <lineage>
        <taxon>Eukaryota</taxon>
        <taxon>Viridiplantae</taxon>
        <taxon>Streptophyta</taxon>
        <taxon>Embryophyta</taxon>
        <taxon>Tracheophyta</taxon>
        <taxon>Spermatophyta</taxon>
        <taxon>Magnoliopsida</taxon>
        <taxon>eudicotyledons</taxon>
        <taxon>Gunneridae</taxon>
        <taxon>Pentapetalae</taxon>
        <taxon>Caryophyllales</taxon>
        <taxon>Chenopodiaceae</taxon>
        <taxon>Betoideae</taxon>
        <taxon>Beta</taxon>
    </lineage>
</organism>
<gene>
    <name evidence="2" type="primary">orf113b</name>
</gene>